<dbReference type="InterPro" id="IPR005804">
    <property type="entry name" value="FA_desaturase_dom"/>
</dbReference>
<comment type="caution">
    <text evidence="14">The sequence shown here is derived from an EMBL/GenBank/DDBJ whole genome shotgun (WGS) entry which is preliminary data.</text>
</comment>
<comment type="similarity">
    <text evidence="2">Belongs to the fatty acid desaturase type 2 family.</text>
</comment>
<dbReference type="CDD" id="cd03505">
    <property type="entry name" value="Delta9-FADS-like"/>
    <property type="match status" value="1"/>
</dbReference>
<gene>
    <name evidence="14" type="ORF">IPN91_09115</name>
</gene>
<feature type="domain" description="Fatty acid desaturase" evidence="13">
    <location>
        <begin position="31"/>
        <end position="254"/>
    </location>
</feature>
<feature type="transmembrane region" description="Helical" evidence="12">
    <location>
        <begin position="147"/>
        <end position="168"/>
    </location>
</feature>
<keyword evidence="4 12" id="KW-0812">Transmembrane</keyword>
<reference evidence="14 15" key="1">
    <citation type="submission" date="2020-10" db="EMBL/GenBank/DDBJ databases">
        <title>Connecting structure to function with the recovery of over 1000 high-quality activated sludge metagenome-assembled genomes encoding full-length rRNA genes using long-read sequencing.</title>
        <authorList>
            <person name="Singleton C.M."/>
            <person name="Petriglieri F."/>
            <person name="Kristensen J.M."/>
            <person name="Kirkegaard R.H."/>
            <person name="Michaelsen T.Y."/>
            <person name="Andersen M.H."/>
            <person name="Karst S.M."/>
            <person name="Dueholm M.S."/>
            <person name="Nielsen P.H."/>
            <person name="Albertsen M."/>
        </authorList>
    </citation>
    <scope>NUCLEOTIDE SEQUENCE [LARGE SCALE GENOMIC DNA]</scope>
    <source>
        <strain evidence="14">OdNE_18-Q3-R46-58_MAXAC.008</strain>
    </source>
</reference>
<organism evidence="14 15">
    <name type="scientific">Candidatus Geothrix odensensis</name>
    <dbReference type="NCBI Taxonomy" id="2954440"/>
    <lineage>
        <taxon>Bacteria</taxon>
        <taxon>Pseudomonadati</taxon>
        <taxon>Acidobacteriota</taxon>
        <taxon>Holophagae</taxon>
        <taxon>Holophagales</taxon>
        <taxon>Holophagaceae</taxon>
        <taxon>Geothrix</taxon>
    </lineage>
</organism>
<sequence>MRKPFAVTVTSVSFVLLHLACLAALWLTFSWKLVALCGGLYLVRMFAVTAGYHRYFSHRSYRLGRIPQFLLAFVAQTSAQKGVLWWAAHHRHHHRFSDTAQDLHSPVTDGFWWSHVGWILSDAHDHYDPKAIEDFGRFPELRFLDAYHWLCPWLLGTATFAFGAWTGVGAWEALVWGFVISTVLLWHGTFCINSLTHVWGTRRFNTNDQSRNNFVLALITLGEGWHNNHHHYQASCRQGIRWWEFDPTYYALKALSWLRIVRDIRPFPASMMAVTEP</sequence>
<keyword evidence="5" id="KW-0276">Fatty acid metabolism</keyword>
<evidence type="ECO:0000256" key="9">
    <source>
        <dbReference type="ARBA" id="ARBA00023098"/>
    </source>
</evidence>
<evidence type="ECO:0000259" key="13">
    <source>
        <dbReference type="Pfam" id="PF00487"/>
    </source>
</evidence>
<accession>A0A936F2G3</accession>
<dbReference type="GO" id="GO:0016717">
    <property type="term" value="F:oxidoreductase activity, acting on paired donors, with oxidation of a pair of donors resulting in the reduction of molecular oxygen to two molecules of water"/>
    <property type="evidence" value="ECO:0007669"/>
    <property type="project" value="InterPro"/>
</dbReference>
<dbReference type="Pfam" id="PF00487">
    <property type="entry name" value="FA_desaturase"/>
    <property type="match status" value="1"/>
</dbReference>
<evidence type="ECO:0000256" key="10">
    <source>
        <dbReference type="ARBA" id="ARBA00023136"/>
    </source>
</evidence>
<keyword evidence="10 12" id="KW-0472">Membrane</keyword>
<proteinExistence type="inferred from homology"/>
<evidence type="ECO:0000256" key="5">
    <source>
        <dbReference type="ARBA" id="ARBA00022832"/>
    </source>
</evidence>
<dbReference type="PRINTS" id="PR00075">
    <property type="entry name" value="FACDDSATRASE"/>
</dbReference>
<dbReference type="PANTHER" id="PTHR11351:SF31">
    <property type="entry name" value="DESATURASE 1, ISOFORM A-RELATED"/>
    <property type="match status" value="1"/>
</dbReference>
<evidence type="ECO:0000256" key="6">
    <source>
        <dbReference type="ARBA" id="ARBA00022989"/>
    </source>
</evidence>
<dbReference type="AlphaFoldDB" id="A0A936F2G3"/>
<evidence type="ECO:0000313" key="14">
    <source>
        <dbReference type="EMBL" id="MBK8572786.1"/>
    </source>
</evidence>
<dbReference type="Proteomes" id="UP000709959">
    <property type="component" value="Unassembled WGS sequence"/>
</dbReference>
<keyword evidence="9" id="KW-0443">Lipid metabolism</keyword>
<keyword evidence="7" id="KW-0560">Oxidoreductase</keyword>
<dbReference type="GO" id="GO:0006633">
    <property type="term" value="P:fatty acid biosynthetic process"/>
    <property type="evidence" value="ECO:0007669"/>
    <property type="project" value="UniProtKB-KW"/>
</dbReference>
<evidence type="ECO:0000256" key="8">
    <source>
        <dbReference type="ARBA" id="ARBA00023004"/>
    </source>
</evidence>
<keyword evidence="8" id="KW-0408">Iron</keyword>
<feature type="transmembrane region" description="Helical" evidence="12">
    <location>
        <begin position="174"/>
        <end position="195"/>
    </location>
</feature>
<keyword evidence="3" id="KW-0444">Lipid biosynthesis</keyword>
<evidence type="ECO:0000256" key="3">
    <source>
        <dbReference type="ARBA" id="ARBA00022516"/>
    </source>
</evidence>
<dbReference type="EMBL" id="JADKCH010000009">
    <property type="protein sequence ID" value="MBK8572786.1"/>
    <property type="molecule type" value="Genomic_DNA"/>
</dbReference>
<evidence type="ECO:0000313" key="15">
    <source>
        <dbReference type="Proteomes" id="UP000709959"/>
    </source>
</evidence>
<keyword evidence="6 12" id="KW-1133">Transmembrane helix</keyword>
<evidence type="ECO:0000256" key="12">
    <source>
        <dbReference type="SAM" id="Phobius"/>
    </source>
</evidence>
<feature type="transmembrane region" description="Helical" evidence="12">
    <location>
        <begin position="33"/>
        <end position="52"/>
    </location>
</feature>
<evidence type="ECO:0000256" key="7">
    <source>
        <dbReference type="ARBA" id="ARBA00023002"/>
    </source>
</evidence>
<comment type="subcellular location">
    <subcellularLocation>
        <location evidence="1">Membrane</location>
        <topology evidence="1">Multi-pass membrane protein</topology>
    </subcellularLocation>
</comment>
<dbReference type="GO" id="GO:0016020">
    <property type="term" value="C:membrane"/>
    <property type="evidence" value="ECO:0007669"/>
    <property type="project" value="UniProtKB-SubCell"/>
</dbReference>
<keyword evidence="11" id="KW-0275">Fatty acid biosynthesis</keyword>
<dbReference type="PANTHER" id="PTHR11351">
    <property type="entry name" value="ACYL-COA DESATURASE"/>
    <property type="match status" value="1"/>
</dbReference>
<evidence type="ECO:0000256" key="11">
    <source>
        <dbReference type="ARBA" id="ARBA00023160"/>
    </source>
</evidence>
<name>A0A936F2G3_9BACT</name>
<evidence type="ECO:0000256" key="4">
    <source>
        <dbReference type="ARBA" id="ARBA00022692"/>
    </source>
</evidence>
<evidence type="ECO:0000256" key="2">
    <source>
        <dbReference type="ARBA" id="ARBA00008749"/>
    </source>
</evidence>
<feature type="transmembrane region" description="Helical" evidence="12">
    <location>
        <begin position="7"/>
        <end position="27"/>
    </location>
</feature>
<evidence type="ECO:0000256" key="1">
    <source>
        <dbReference type="ARBA" id="ARBA00004141"/>
    </source>
</evidence>
<dbReference type="InterPro" id="IPR015876">
    <property type="entry name" value="Acyl-CoA_DS"/>
</dbReference>
<protein>
    <submittedName>
        <fullName evidence="14">Fatty acid desaturase</fullName>
    </submittedName>
</protein>